<keyword evidence="2" id="KW-1185">Reference proteome</keyword>
<dbReference type="AlphaFoldDB" id="A0A291BA36"/>
<evidence type="ECO:0000313" key="2">
    <source>
        <dbReference type="Proteomes" id="UP000218160"/>
    </source>
</evidence>
<reference evidence="2" key="1">
    <citation type="submission" date="2017-04" db="EMBL/GenBank/DDBJ databases">
        <title>Genome evolution of the luminous symbionts of deep sea anglerfish.</title>
        <authorList>
            <person name="Hendry T.A."/>
        </authorList>
    </citation>
    <scope>NUCLEOTIDE SEQUENCE [LARGE SCALE GENOMIC DNA]</scope>
</reference>
<dbReference type="EMBL" id="CP020660">
    <property type="protein sequence ID" value="ATF09862.1"/>
    <property type="molecule type" value="Genomic_DNA"/>
</dbReference>
<name>A0A291BA36_9GAMM</name>
<gene>
    <name evidence="1" type="ORF">BTN50_1382</name>
</gene>
<organism evidence="1 2">
    <name type="scientific">Candidatus Enterovibrio altilux</name>
    <dbReference type="NCBI Taxonomy" id="1927128"/>
    <lineage>
        <taxon>Bacteria</taxon>
        <taxon>Pseudomonadati</taxon>
        <taxon>Pseudomonadota</taxon>
        <taxon>Gammaproteobacteria</taxon>
        <taxon>Vibrionales</taxon>
        <taxon>Vibrionaceae</taxon>
        <taxon>Enterovibrio</taxon>
    </lineage>
</organism>
<dbReference type="KEGG" id="elux:BTN50_1382"/>
<evidence type="ECO:0000313" key="1">
    <source>
        <dbReference type="EMBL" id="ATF09862.1"/>
    </source>
</evidence>
<proteinExistence type="predicted"/>
<dbReference type="Proteomes" id="UP000218160">
    <property type="component" value="Chromosome 1"/>
</dbReference>
<sequence>MIDSKVLPNLFNQLAEKLTKYQPTLFSKLNNIIEPFILNEQFHSSHQEKEQVFEAEVIRVI</sequence>
<protein>
    <submittedName>
        <fullName evidence="1">Uncharacterized protein</fullName>
    </submittedName>
</protein>
<accession>A0A291BA36</accession>